<keyword evidence="6 7" id="KW-0472">Membrane</keyword>
<evidence type="ECO:0000256" key="4">
    <source>
        <dbReference type="ARBA" id="ARBA00022801"/>
    </source>
</evidence>
<dbReference type="PROSITE" id="PS51746">
    <property type="entry name" value="PPM_2"/>
    <property type="match status" value="1"/>
</dbReference>
<keyword evidence="2" id="KW-1003">Cell membrane</keyword>
<dbReference type="Pfam" id="PF00672">
    <property type="entry name" value="HAMP"/>
    <property type="match status" value="1"/>
</dbReference>
<protein>
    <submittedName>
        <fullName evidence="10">Sigma-B regulation protein RsbU (Phosphoserine phosphatase)</fullName>
    </submittedName>
</protein>
<keyword evidence="5 7" id="KW-1133">Transmembrane helix</keyword>
<dbReference type="InterPro" id="IPR033479">
    <property type="entry name" value="dCache_1"/>
</dbReference>
<organism evidence="10 11">
    <name type="scientific">Selenomonas ruminantium</name>
    <dbReference type="NCBI Taxonomy" id="971"/>
    <lineage>
        <taxon>Bacteria</taxon>
        <taxon>Bacillati</taxon>
        <taxon>Bacillota</taxon>
        <taxon>Negativicutes</taxon>
        <taxon>Selenomonadales</taxon>
        <taxon>Selenomonadaceae</taxon>
        <taxon>Selenomonas</taxon>
    </lineage>
</organism>
<dbReference type="CDD" id="cd06225">
    <property type="entry name" value="HAMP"/>
    <property type="match status" value="1"/>
</dbReference>
<keyword evidence="3 7" id="KW-0812">Transmembrane</keyword>
<dbReference type="CDD" id="cd18773">
    <property type="entry name" value="PDC1_HK_sensor"/>
    <property type="match status" value="1"/>
</dbReference>
<keyword evidence="4" id="KW-0378">Hydrolase</keyword>
<feature type="domain" description="PPM-type phosphatase" evidence="9">
    <location>
        <begin position="493"/>
        <end position="722"/>
    </location>
</feature>
<dbReference type="Gene3D" id="3.30.450.20">
    <property type="entry name" value="PAS domain"/>
    <property type="match status" value="2"/>
</dbReference>
<comment type="subcellular location">
    <subcellularLocation>
        <location evidence="1">Cell membrane</location>
        <topology evidence="1">Multi-pass membrane protein</topology>
    </subcellularLocation>
</comment>
<dbReference type="GO" id="GO:0016791">
    <property type="term" value="F:phosphatase activity"/>
    <property type="evidence" value="ECO:0007669"/>
    <property type="project" value="TreeGrafter"/>
</dbReference>
<evidence type="ECO:0000259" key="9">
    <source>
        <dbReference type="PROSITE" id="PS51746"/>
    </source>
</evidence>
<dbReference type="Pfam" id="PF02743">
    <property type="entry name" value="dCache_1"/>
    <property type="match status" value="1"/>
</dbReference>
<dbReference type="InterPro" id="IPR036457">
    <property type="entry name" value="PPM-type-like_dom_sf"/>
</dbReference>
<feature type="domain" description="HAMP" evidence="8">
    <location>
        <begin position="402"/>
        <end position="454"/>
    </location>
</feature>
<dbReference type="EMBL" id="FNJQ01000007">
    <property type="protein sequence ID" value="SDP14275.1"/>
    <property type="molecule type" value="Genomic_DNA"/>
</dbReference>
<evidence type="ECO:0000256" key="1">
    <source>
        <dbReference type="ARBA" id="ARBA00004651"/>
    </source>
</evidence>
<evidence type="ECO:0000256" key="5">
    <source>
        <dbReference type="ARBA" id="ARBA00022989"/>
    </source>
</evidence>
<feature type="transmembrane region" description="Helical" evidence="7">
    <location>
        <begin position="374"/>
        <end position="395"/>
    </location>
</feature>
<dbReference type="AlphaFoldDB" id="A0A1H0QB26"/>
<dbReference type="PANTHER" id="PTHR43156">
    <property type="entry name" value="STAGE II SPORULATION PROTEIN E-RELATED"/>
    <property type="match status" value="1"/>
</dbReference>
<dbReference type="CDD" id="cd12912">
    <property type="entry name" value="PDC2_MCP_like"/>
    <property type="match status" value="1"/>
</dbReference>
<dbReference type="Proteomes" id="UP000182412">
    <property type="component" value="Unassembled WGS sequence"/>
</dbReference>
<dbReference type="SMART" id="SM00331">
    <property type="entry name" value="PP2C_SIG"/>
    <property type="match status" value="1"/>
</dbReference>
<dbReference type="SUPFAM" id="SSF81606">
    <property type="entry name" value="PP2C-like"/>
    <property type="match status" value="1"/>
</dbReference>
<dbReference type="InterPro" id="IPR003660">
    <property type="entry name" value="HAMP_dom"/>
</dbReference>
<accession>A0A1H0QB26</accession>
<reference evidence="10 11" key="1">
    <citation type="submission" date="2016-10" db="EMBL/GenBank/DDBJ databases">
        <authorList>
            <person name="de Groot N.N."/>
        </authorList>
    </citation>
    <scope>NUCLEOTIDE SEQUENCE [LARGE SCALE GENOMIC DNA]</scope>
    <source>
        <strain evidence="10 11">S137</strain>
    </source>
</reference>
<dbReference type="RefSeq" id="WP_074571783.1">
    <property type="nucleotide sequence ID" value="NZ_FNJQ01000007.1"/>
</dbReference>
<proteinExistence type="predicted"/>
<evidence type="ECO:0000256" key="6">
    <source>
        <dbReference type="ARBA" id="ARBA00023136"/>
    </source>
</evidence>
<dbReference type="Gene3D" id="3.60.40.10">
    <property type="entry name" value="PPM-type phosphatase domain"/>
    <property type="match status" value="1"/>
</dbReference>
<evidence type="ECO:0000256" key="3">
    <source>
        <dbReference type="ARBA" id="ARBA00022692"/>
    </source>
</evidence>
<dbReference type="GO" id="GO:0007165">
    <property type="term" value="P:signal transduction"/>
    <property type="evidence" value="ECO:0007669"/>
    <property type="project" value="InterPro"/>
</dbReference>
<dbReference type="Pfam" id="PF07228">
    <property type="entry name" value="SpoIIE"/>
    <property type="match status" value="1"/>
</dbReference>
<dbReference type="Gene3D" id="6.10.340.10">
    <property type="match status" value="1"/>
</dbReference>
<dbReference type="GO" id="GO:0005886">
    <property type="term" value="C:plasma membrane"/>
    <property type="evidence" value="ECO:0007669"/>
    <property type="project" value="UniProtKB-SubCell"/>
</dbReference>
<evidence type="ECO:0000259" key="8">
    <source>
        <dbReference type="PROSITE" id="PS50885"/>
    </source>
</evidence>
<evidence type="ECO:0000313" key="11">
    <source>
        <dbReference type="Proteomes" id="UP000182412"/>
    </source>
</evidence>
<gene>
    <name evidence="10" type="ORF">SAMN05216366_10770</name>
</gene>
<dbReference type="PROSITE" id="PS50885">
    <property type="entry name" value="HAMP"/>
    <property type="match status" value="1"/>
</dbReference>
<dbReference type="InterPro" id="IPR052016">
    <property type="entry name" value="Bact_Sigma-Reg"/>
</dbReference>
<dbReference type="PANTHER" id="PTHR43156:SF2">
    <property type="entry name" value="STAGE II SPORULATION PROTEIN E"/>
    <property type="match status" value="1"/>
</dbReference>
<evidence type="ECO:0000256" key="7">
    <source>
        <dbReference type="SAM" id="Phobius"/>
    </source>
</evidence>
<dbReference type="SMART" id="SM00304">
    <property type="entry name" value="HAMP"/>
    <property type="match status" value="1"/>
</dbReference>
<dbReference type="InterPro" id="IPR001932">
    <property type="entry name" value="PPM-type_phosphatase-like_dom"/>
</dbReference>
<dbReference type="SUPFAM" id="SSF158472">
    <property type="entry name" value="HAMP domain-like"/>
    <property type="match status" value="1"/>
</dbReference>
<name>A0A1H0QB26_SELRU</name>
<evidence type="ECO:0000313" key="10">
    <source>
        <dbReference type="EMBL" id="SDP14275.1"/>
    </source>
</evidence>
<sequence length="722" mass="79589">MRRRSIRYQVQRLVLLCSVVSLLLLGGIALLGMMGARDNSLRDGREMGEEAALAVSNTLKQEAEKQLQVFAGEKASQIALELQRIADRTELMGREAGWLREHAGELAPRSINEPRRENAGRLVPQLEYAADANKAALAGEIGLTANLQDLMLQVARQNGEGTAISVASKNGFTISVDTDSAARFANDASNTPLTFNATSRPWYRLAQEKGKMTFTEVYPDSFSGGLRIACTMPYEAYGSFAGVVAMSTYLKNISQLVLNAQAETCFVLDNNGHILFYKDENNIIGSDANLQQDLRNLDNEGMAEAIKAMAKGEEGACNITINGKEYYLAFAPIKQVGWSFAAAIDAEQVLKTEAQAREDVLAIARKNVGNMNTYMTMVMLAMVVVILVIIAGVTWQGRRMGERFVHPILDLSDGVREIASGNLDKKLDIRTGDEIEHLSTCFNAMTDELQSYMKNLTKVTAEKERIATELNVATNIQESMLPNIFPPFPERSEFDIYATMHAAKEVGGDFYDFYMLDENHVVITIADVSGKGVPAALFMVISKTILKNFALTMTGEDDLAAVVSCTNDQLCQNNDAMMFVTAFVGMLDISTGRFVYVNAGHNPPLLYSRKEQTFTYLPVKRNFVMGGMDELDYQGQELLLEPGDKLFLYTDGVTEALSETEELFGEKRLQDCLNASADKPIKDLMAEVKKSLSLHVGEAEQSDDITMLTLVYNGQAQQAEEV</sequence>
<evidence type="ECO:0000256" key="2">
    <source>
        <dbReference type="ARBA" id="ARBA00022475"/>
    </source>
</evidence>